<evidence type="ECO:0000313" key="2">
    <source>
        <dbReference type="Proteomes" id="UP000019141"/>
    </source>
</evidence>
<dbReference type="Proteomes" id="UP000019141">
    <property type="component" value="Unassembled WGS sequence"/>
</dbReference>
<protein>
    <submittedName>
        <fullName evidence="1">Uncharacterized protein</fullName>
    </submittedName>
</protein>
<dbReference type="HOGENOM" id="CLU_3372726_0_0_7"/>
<reference evidence="1 2" key="1">
    <citation type="journal article" date="2014" name="Nature">
        <title>An environmental bacterial taxon with a large and distinct metabolic repertoire.</title>
        <authorList>
            <person name="Wilson M.C."/>
            <person name="Mori T."/>
            <person name="Ruckert C."/>
            <person name="Uria A.R."/>
            <person name="Helf M.J."/>
            <person name="Takada K."/>
            <person name="Gernert C."/>
            <person name="Steffens U.A."/>
            <person name="Heycke N."/>
            <person name="Schmitt S."/>
            <person name="Rinke C."/>
            <person name="Helfrich E.J."/>
            <person name="Brachmann A.O."/>
            <person name="Gurgui C."/>
            <person name="Wakimoto T."/>
            <person name="Kracht M."/>
            <person name="Crusemann M."/>
            <person name="Hentschel U."/>
            <person name="Abe I."/>
            <person name="Matsunaga S."/>
            <person name="Kalinowski J."/>
            <person name="Takeyama H."/>
            <person name="Piel J."/>
        </authorList>
    </citation>
    <scope>NUCLEOTIDE SEQUENCE [LARGE SCALE GENOMIC DNA]</scope>
    <source>
        <strain evidence="2">TSY1</strain>
    </source>
</reference>
<comment type="caution">
    <text evidence="1">The sequence shown here is derived from an EMBL/GenBank/DDBJ whole genome shotgun (WGS) entry which is preliminary data.</text>
</comment>
<keyword evidence="2" id="KW-1185">Reference proteome</keyword>
<organism evidence="1 2">
    <name type="scientific">Entotheonella factor</name>
    <dbReference type="NCBI Taxonomy" id="1429438"/>
    <lineage>
        <taxon>Bacteria</taxon>
        <taxon>Pseudomonadati</taxon>
        <taxon>Nitrospinota/Tectimicrobiota group</taxon>
        <taxon>Candidatus Tectimicrobiota</taxon>
        <taxon>Candidatus Entotheonellia</taxon>
        <taxon>Candidatus Entotheonellales</taxon>
        <taxon>Candidatus Entotheonellaceae</taxon>
        <taxon>Candidatus Entotheonella</taxon>
    </lineage>
</organism>
<proteinExistence type="predicted"/>
<dbReference type="AlphaFoldDB" id="W4LPR0"/>
<dbReference type="EMBL" id="AZHW01000399">
    <property type="protein sequence ID" value="ETW99824.1"/>
    <property type="molecule type" value="Genomic_DNA"/>
</dbReference>
<gene>
    <name evidence="1" type="ORF">ETSY1_13555</name>
</gene>
<accession>W4LPR0</accession>
<evidence type="ECO:0000313" key="1">
    <source>
        <dbReference type="EMBL" id="ETW99824.1"/>
    </source>
</evidence>
<sequence>MSGKKYVYLFADGRAEGQGTWRDLLGAKAPGWRK</sequence>
<name>W4LPR0_ENTF1</name>